<accession>A0ABY2E5D8</accession>
<evidence type="ECO:0000313" key="1">
    <source>
        <dbReference type="EMBL" id="TDE95807.1"/>
    </source>
</evidence>
<proteinExistence type="predicted"/>
<comment type="caution">
    <text evidence="1">The sequence shown here is derived from an EMBL/GenBank/DDBJ whole genome shotgun (WGS) entry which is preliminary data.</text>
</comment>
<organism evidence="1 2">
    <name type="scientific">Occultella glacieicola</name>
    <dbReference type="NCBI Taxonomy" id="2518684"/>
    <lineage>
        <taxon>Bacteria</taxon>
        <taxon>Bacillati</taxon>
        <taxon>Actinomycetota</taxon>
        <taxon>Actinomycetes</taxon>
        <taxon>Micrococcales</taxon>
        <taxon>Ruaniaceae</taxon>
        <taxon>Occultella</taxon>
    </lineage>
</organism>
<dbReference type="RefSeq" id="WP_133106736.1">
    <property type="nucleotide sequence ID" value="NZ_SMNA01000003.1"/>
</dbReference>
<protein>
    <submittedName>
        <fullName evidence="1">Uncharacterized protein</fullName>
    </submittedName>
</protein>
<reference evidence="1 2" key="1">
    <citation type="submission" date="2019-03" db="EMBL/GenBank/DDBJ databases">
        <title>Genomic features of bacteria from cold environments.</title>
        <authorList>
            <person name="Shen L."/>
        </authorList>
    </citation>
    <scope>NUCLEOTIDE SEQUENCE [LARGE SCALE GENOMIC DNA]</scope>
    <source>
        <strain evidence="2">T3246-1</strain>
    </source>
</reference>
<dbReference type="EMBL" id="SMNA01000003">
    <property type="protein sequence ID" value="TDE95807.1"/>
    <property type="molecule type" value="Genomic_DNA"/>
</dbReference>
<sequence>MHPFAPIAATRHDELLADVARRRLLAENPDREVPAPWRVTVRRIAAAFRRRLPRASRNAAPVGEQSAMATCEQDLFTTAG</sequence>
<evidence type="ECO:0000313" key="2">
    <source>
        <dbReference type="Proteomes" id="UP000504882"/>
    </source>
</evidence>
<name>A0ABY2E5D8_9MICO</name>
<keyword evidence="2" id="KW-1185">Reference proteome</keyword>
<dbReference type="Proteomes" id="UP000504882">
    <property type="component" value="Unassembled WGS sequence"/>
</dbReference>
<gene>
    <name evidence="1" type="ORF">EXU48_05975</name>
</gene>